<dbReference type="PANTHER" id="PTHR34182">
    <property type="entry name" value="PROTEIN-EXPORT MEMBRANE PROTEIN SECG"/>
    <property type="match status" value="1"/>
</dbReference>
<keyword evidence="13" id="KW-1185">Reference proteome</keyword>
<comment type="similarity">
    <text evidence="2 10">Belongs to the SecG family.</text>
</comment>
<comment type="caution">
    <text evidence="10">Lacks conserved residue(s) required for the propagation of feature annotation.</text>
</comment>
<evidence type="ECO:0000313" key="12">
    <source>
        <dbReference type="EMBL" id="ALA57413.1"/>
    </source>
</evidence>
<evidence type="ECO:0000256" key="11">
    <source>
        <dbReference type="SAM" id="MobiDB-lite"/>
    </source>
</evidence>
<evidence type="ECO:0000256" key="5">
    <source>
        <dbReference type="ARBA" id="ARBA00022692"/>
    </source>
</evidence>
<evidence type="ECO:0000256" key="4">
    <source>
        <dbReference type="ARBA" id="ARBA00022475"/>
    </source>
</evidence>
<feature type="transmembrane region" description="Helical" evidence="10">
    <location>
        <begin position="52"/>
        <end position="74"/>
    </location>
</feature>
<comment type="subcellular location">
    <subcellularLocation>
        <location evidence="1 10">Cell membrane</location>
        <topology evidence="1 10">Multi-pass membrane protein</topology>
    </subcellularLocation>
</comment>
<keyword evidence="6 10" id="KW-0653">Protein transport</keyword>
<dbReference type="EMBL" id="CP011801">
    <property type="protein sequence ID" value="ALA57413.1"/>
    <property type="molecule type" value="Genomic_DNA"/>
</dbReference>
<evidence type="ECO:0000256" key="3">
    <source>
        <dbReference type="ARBA" id="ARBA00022448"/>
    </source>
</evidence>
<dbReference type="RefSeq" id="WP_202967312.1">
    <property type="nucleotide sequence ID" value="NZ_CP011801.1"/>
</dbReference>
<dbReference type="NCBIfam" id="TIGR00810">
    <property type="entry name" value="secG"/>
    <property type="match status" value="1"/>
</dbReference>
<dbReference type="PATRIC" id="fig|42253.5.peg.962"/>
<accession>A0A0K2G8Z0</accession>
<evidence type="ECO:0000256" key="2">
    <source>
        <dbReference type="ARBA" id="ARBA00008445"/>
    </source>
</evidence>
<protein>
    <recommendedName>
        <fullName evidence="10">Protein-export membrane protein SecG</fullName>
    </recommendedName>
</protein>
<dbReference type="GO" id="GO:0009306">
    <property type="term" value="P:protein secretion"/>
    <property type="evidence" value="ECO:0007669"/>
    <property type="project" value="UniProtKB-UniRule"/>
</dbReference>
<keyword evidence="4 10" id="KW-1003">Cell membrane</keyword>
<comment type="function">
    <text evidence="10">Involved in protein export. Participates in an early event of protein translocation.</text>
</comment>
<keyword evidence="9 10" id="KW-0472">Membrane</keyword>
<feature type="region of interest" description="Disordered" evidence="11">
    <location>
        <begin position="90"/>
        <end position="117"/>
    </location>
</feature>
<dbReference type="PANTHER" id="PTHR34182:SF1">
    <property type="entry name" value="PROTEIN-EXPORT MEMBRANE PROTEIN SECG"/>
    <property type="match status" value="1"/>
</dbReference>
<dbReference type="InterPro" id="IPR004692">
    <property type="entry name" value="SecG"/>
</dbReference>
<organism evidence="12 13">
    <name type="scientific">Nitrospira moscoviensis</name>
    <dbReference type="NCBI Taxonomy" id="42253"/>
    <lineage>
        <taxon>Bacteria</taxon>
        <taxon>Pseudomonadati</taxon>
        <taxon>Nitrospirota</taxon>
        <taxon>Nitrospiria</taxon>
        <taxon>Nitrospirales</taxon>
        <taxon>Nitrospiraceae</taxon>
        <taxon>Nitrospira</taxon>
    </lineage>
</organism>
<proteinExistence type="inferred from homology"/>
<evidence type="ECO:0000313" key="13">
    <source>
        <dbReference type="Proteomes" id="UP000069205"/>
    </source>
</evidence>
<dbReference type="STRING" id="42253.NITMOv2_0981"/>
<reference evidence="12 13" key="1">
    <citation type="journal article" date="2015" name="Proc. Natl. Acad. Sci. U.S.A.">
        <title>Expanded metabolic versatility of ubiquitous nitrite-oxidizing bacteria from the genus Nitrospira.</title>
        <authorList>
            <person name="Koch H."/>
            <person name="Lucker S."/>
            <person name="Albertsen M."/>
            <person name="Kitzinger K."/>
            <person name="Herbold C."/>
            <person name="Spieck E."/>
            <person name="Nielsen P.H."/>
            <person name="Wagner M."/>
            <person name="Daims H."/>
        </authorList>
    </citation>
    <scope>NUCLEOTIDE SEQUENCE [LARGE SCALE GENOMIC DNA]</scope>
    <source>
        <strain evidence="12 13">NSP M-1</strain>
    </source>
</reference>
<keyword evidence="8 10" id="KW-0811">Translocation</keyword>
<gene>
    <name evidence="12" type="primary">secG</name>
    <name evidence="12" type="ORF">NITMOv2_0981</name>
</gene>
<keyword evidence="5 10" id="KW-0812">Transmembrane</keyword>
<dbReference type="GO" id="GO:0043952">
    <property type="term" value="P:protein transport by the Sec complex"/>
    <property type="evidence" value="ECO:0007669"/>
    <property type="project" value="TreeGrafter"/>
</dbReference>
<dbReference type="Pfam" id="PF03840">
    <property type="entry name" value="SecG"/>
    <property type="match status" value="1"/>
</dbReference>
<dbReference type="Proteomes" id="UP000069205">
    <property type="component" value="Chromosome"/>
</dbReference>
<evidence type="ECO:0000256" key="9">
    <source>
        <dbReference type="ARBA" id="ARBA00023136"/>
    </source>
</evidence>
<evidence type="ECO:0000256" key="10">
    <source>
        <dbReference type="RuleBase" id="RU365087"/>
    </source>
</evidence>
<dbReference type="GO" id="GO:0065002">
    <property type="term" value="P:intracellular protein transmembrane transport"/>
    <property type="evidence" value="ECO:0007669"/>
    <property type="project" value="TreeGrafter"/>
</dbReference>
<dbReference type="AlphaFoldDB" id="A0A0K2G8Z0"/>
<dbReference type="GO" id="GO:0015450">
    <property type="term" value="F:protein-transporting ATPase activity"/>
    <property type="evidence" value="ECO:0007669"/>
    <property type="project" value="UniProtKB-UniRule"/>
</dbReference>
<dbReference type="KEGG" id="nmv:NITMOv2_0981"/>
<name>A0A0K2G8Z0_NITMO</name>
<dbReference type="PRINTS" id="PR01651">
    <property type="entry name" value="SECGEXPORT"/>
</dbReference>
<keyword evidence="7 10" id="KW-1133">Transmembrane helix</keyword>
<evidence type="ECO:0000256" key="1">
    <source>
        <dbReference type="ARBA" id="ARBA00004651"/>
    </source>
</evidence>
<evidence type="ECO:0000256" key="7">
    <source>
        <dbReference type="ARBA" id="ARBA00022989"/>
    </source>
</evidence>
<evidence type="ECO:0000256" key="6">
    <source>
        <dbReference type="ARBA" id="ARBA00022927"/>
    </source>
</evidence>
<keyword evidence="3 10" id="KW-0813">Transport</keyword>
<dbReference type="GO" id="GO:0005886">
    <property type="term" value="C:plasma membrane"/>
    <property type="evidence" value="ECO:0007669"/>
    <property type="project" value="UniProtKB-SubCell"/>
</dbReference>
<sequence>MLYTLVVILHVFVCFLMIGAILLQSGKGAEIGAAFGGSSQTVFGSRGPANFLSKFTVGVAAVFMLTSFSLAILAKERNFSSTVIDLKQKNAPAAPAPATDQPKTDSHPSGESSSAGH</sequence>
<evidence type="ECO:0000256" key="8">
    <source>
        <dbReference type="ARBA" id="ARBA00023010"/>
    </source>
</evidence>